<comment type="caution">
    <text evidence="6">The sequence shown here is derived from an EMBL/GenBank/DDBJ whole genome shotgun (WGS) entry which is preliminary data.</text>
</comment>
<keyword evidence="2" id="KW-0805">Transcription regulation</keyword>
<dbReference type="Proteomes" id="UP000196655">
    <property type="component" value="Unassembled WGS sequence"/>
</dbReference>
<dbReference type="SUPFAM" id="SSF53850">
    <property type="entry name" value="Periplasmic binding protein-like II"/>
    <property type="match status" value="1"/>
</dbReference>
<dbReference type="Pfam" id="PF00126">
    <property type="entry name" value="HTH_1"/>
    <property type="match status" value="1"/>
</dbReference>
<dbReference type="InterPro" id="IPR036388">
    <property type="entry name" value="WH-like_DNA-bd_sf"/>
</dbReference>
<evidence type="ECO:0000259" key="5">
    <source>
        <dbReference type="PROSITE" id="PS50931"/>
    </source>
</evidence>
<keyword evidence="4" id="KW-0804">Transcription</keyword>
<dbReference type="PANTHER" id="PTHR30537:SF72">
    <property type="entry name" value="LYSR FAMILY TRANSCRIPTIONAL REGULATOR"/>
    <property type="match status" value="1"/>
</dbReference>
<evidence type="ECO:0000256" key="1">
    <source>
        <dbReference type="ARBA" id="ARBA00009437"/>
    </source>
</evidence>
<reference evidence="7" key="1">
    <citation type="submission" date="2017-05" db="EMBL/GenBank/DDBJ databases">
        <authorList>
            <person name="Macchi M."/>
            <person name="Festa S."/>
            <person name="Coppotelli B.M."/>
            <person name="Morelli I.S."/>
        </authorList>
    </citation>
    <scope>NUCLEOTIDE SEQUENCE [LARGE SCALE GENOMIC DNA]</scope>
    <source>
        <strain evidence="7">I</strain>
    </source>
</reference>
<dbReference type="CDD" id="cd08472">
    <property type="entry name" value="PBP2_CrgA_like_3"/>
    <property type="match status" value="1"/>
</dbReference>
<sequence length="298" mass="32810">MDRLKAMETFVRVAEAGSLSRAAKALGLPRSSVTMTMQRLEHHLGVRLLHRSTRRLSLTEEGELYVERCRAILLDVRAAEDSLRPDGRVSGRLRVDMPPAVGRSIVLPALGSFRERYPDVEMSIGMNDRLIDLVQEGVDCVIRTGALPDSSLMTRRVGSYRWVVCASLDYLERHGEPQDVAALAGHVLLGYSSAHNGRPDKWVMNEGDVSHAIEPRGCLVVDETFALLDLAVGGFGLARLSDFIVADDTVSGRLREVLGRCRSDHVPISLLFPPSRQASPPVRAFIDWVTALFASRGS</sequence>
<dbReference type="EMBL" id="NHON01000002">
    <property type="protein sequence ID" value="OWJ68878.1"/>
    <property type="molecule type" value="Genomic_DNA"/>
</dbReference>
<proteinExistence type="inferred from homology"/>
<dbReference type="GO" id="GO:0003700">
    <property type="term" value="F:DNA-binding transcription factor activity"/>
    <property type="evidence" value="ECO:0007669"/>
    <property type="project" value="InterPro"/>
</dbReference>
<dbReference type="Gene3D" id="3.40.190.290">
    <property type="match status" value="1"/>
</dbReference>
<evidence type="ECO:0000256" key="2">
    <source>
        <dbReference type="ARBA" id="ARBA00023015"/>
    </source>
</evidence>
<dbReference type="PANTHER" id="PTHR30537">
    <property type="entry name" value="HTH-TYPE TRANSCRIPTIONAL REGULATOR"/>
    <property type="match status" value="1"/>
</dbReference>
<name>A0A211ZUA1_9PROT</name>
<dbReference type="InterPro" id="IPR036390">
    <property type="entry name" value="WH_DNA-bd_sf"/>
</dbReference>
<dbReference type="InterPro" id="IPR058163">
    <property type="entry name" value="LysR-type_TF_proteobact-type"/>
</dbReference>
<gene>
    <name evidence="6" type="ORF">BWR60_01985</name>
</gene>
<dbReference type="RefSeq" id="WP_088149322.1">
    <property type="nucleotide sequence ID" value="NZ_NHON01000002.1"/>
</dbReference>
<dbReference type="InterPro" id="IPR005119">
    <property type="entry name" value="LysR_subst-bd"/>
</dbReference>
<feature type="domain" description="HTH lysR-type" evidence="5">
    <location>
        <begin position="1"/>
        <end position="59"/>
    </location>
</feature>
<dbReference type="InterPro" id="IPR000847">
    <property type="entry name" value="LysR_HTH_N"/>
</dbReference>
<evidence type="ECO:0000313" key="7">
    <source>
        <dbReference type="Proteomes" id="UP000196655"/>
    </source>
</evidence>
<evidence type="ECO:0000313" key="6">
    <source>
        <dbReference type="EMBL" id="OWJ68878.1"/>
    </source>
</evidence>
<dbReference type="OrthoDB" id="9812435at2"/>
<evidence type="ECO:0000256" key="4">
    <source>
        <dbReference type="ARBA" id="ARBA00023163"/>
    </source>
</evidence>
<organism evidence="6 7">
    <name type="scientific">Inquilinus limosus</name>
    <dbReference type="NCBI Taxonomy" id="171674"/>
    <lineage>
        <taxon>Bacteria</taxon>
        <taxon>Pseudomonadati</taxon>
        <taxon>Pseudomonadota</taxon>
        <taxon>Alphaproteobacteria</taxon>
        <taxon>Rhodospirillales</taxon>
        <taxon>Rhodospirillaceae</taxon>
        <taxon>Inquilinus</taxon>
    </lineage>
</organism>
<dbReference type="SUPFAM" id="SSF46785">
    <property type="entry name" value="Winged helix' DNA-binding domain"/>
    <property type="match status" value="1"/>
</dbReference>
<dbReference type="Pfam" id="PF03466">
    <property type="entry name" value="LysR_substrate"/>
    <property type="match status" value="1"/>
</dbReference>
<protein>
    <recommendedName>
        <fullName evidence="5">HTH lysR-type domain-containing protein</fullName>
    </recommendedName>
</protein>
<evidence type="ECO:0000256" key="3">
    <source>
        <dbReference type="ARBA" id="ARBA00023125"/>
    </source>
</evidence>
<dbReference type="FunFam" id="1.10.10.10:FF:000001">
    <property type="entry name" value="LysR family transcriptional regulator"/>
    <property type="match status" value="1"/>
</dbReference>
<keyword evidence="3" id="KW-0238">DNA-binding</keyword>
<accession>A0A211ZUA1</accession>
<dbReference type="PROSITE" id="PS50931">
    <property type="entry name" value="HTH_LYSR"/>
    <property type="match status" value="1"/>
</dbReference>
<dbReference type="GO" id="GO:0006351">
    <property type="term" value="P:DNA-templated transcription"/>
    <property type="evidence" value="ECO:0007669"/>
    <property type="project" value="TreeGrafter"/>
</dbReference>
<comment type="similarity">
    <text evidence="1">Belongs to the LysR transcriptional regulatory family.</text>
</comment>
<dbReference type="GO" id="GO:0043565">
    <property type="term" value="F:sequence-specific DNA binding"/>
    <property type="evidence" value="ECO:0007669"/>
    <property type="project" value="TreeGrafter"/>
</dbReference>
<dbReference type="AlphaFoldDB" id="A0A211ZUA1"/>
<dbReference type="Gene3D" id="1.10.10.10">
    <property type="entry name" value="Winged helix-like DNA-binding domain superfamily/Winged helix DNA-binding domain"/>
    <property type="match status" value="1"/>
</dbReference>
<keyword evidence="7" id="KW-1185">Reference proteome</keyword>